<keyword evidence="1" id="KW-0472">Membrane</keyword>
<dbReference type="EMBL" id="BQNB010012287">
    <property type="protein sequence ID" value="GJT01650.1"/>
    <property type="molecule type" value="Genomic_DNA"/>
</dbReference>
<gene>
    <name evidence="2" type="ORF">Tco_0822819</name>
</gene>
<sequence>MNDDTPMCGRHEANYIQLEGYQNRNSYDSCFHQSHHDLNDSEKSFTELNNDVRNNLEDFKSCIRSMRTVHDKLFDRDNQSKTDLKKSITKFLDSQRFLNMFVKNNVNDIIIKMKQNEKNCQIIYRNMERKIDEWLKSQNVSLEQTGRTDPPPPPAQTEQVNVVFTESGKSDDSSKIQEDPPPPIIGFPPTIMILGISVISTYVHAKTSALHHMRSCSFLLKLVGSCFPMTTVCSGCLSLTIILSFASTQFFLTCVMMTNKESNITVSNSYATLEDESDKDVENVYDETANLFSSTKIGESSSFTVAVG</sequence>
<evidence type="ECO:0000256" key="1">
    <source>
        <dbReference type="SAM" id="Phobius"/>
    </source>
</evidence>
<accession>A0ABQ5AG66</accession>
<reference evidence="2" key="2">
    <citation type="submission" date="2022-01" db="EMBL/GenBank/DDBJ databases">
        <authorList>
            <person name="Yamashiro T."/>
            <person name="Shiraishi A."/>
            <person name="Satake H."/>
            <person name="Nakayama K."/>
        </authorList>
    </citation>
    <scope>NUCLEOTIDE SEQUENCE</scope>
</reference>
<organism evidence="2 3">
    <name type="scientific">Tanacetum coccineum</name>
    <dbReference type="NCBI Taxonomy" id="301880"/>
    <lineage>
        <taxon>Eukaryota</taxon>
        <taxon>Viridiplantae</taxon>
        <taxon>Streptophyta</taxon>
        <taxon>Embryophyta</taxon>
        <taxon>Tracheophyta</taxon>
        <taxon>Spermatophyta</taxon>
        <taxon>Magnoliopsida</taxon>
        <taxon>eudicotyledons</taxon>
        <taxon>Gunneridae</taxon>
        <taxon>Pentapetalae</taxon>
        <taxon>asterids</taxon>
        <taxon>campanulids</taxon>
        <taxon>Asterales</taxon>
        <taxon>Asteraceae</taxon>
        <taxon>Asteroideae</taxon>
        <taxon>Anthemideae</taxon>
        <taxon>Anthemidinae</taxon>
        <taxon>Tanacetum</taxon>
    </lineage>
</organism>
<feature type="transmembrane region" description="Helical" evidence="1">
    <location>
        <begin position="184"/>
        <end position="205"/>
    </location>
</feature>
<dbReference type="Proteomes" id="UP001151760">
    <property type="component" value="Unassembled WGS sequence"/>
</dbReference>
<keyword evidence="3" id="KW-1185">Reference proteome</keyword>
<comment type="caution">
    <text evidence="2">The sequence shown here is derived from an EMBL/GenBank/DDBJ whole genome shotgun (WGS) entry which is preliminary data.</text>
</comment>
<feature type="transmembrane region" description="Helical" evidence="1">
    <location>
        <begin position="226"/>
        <end position="252"/>
    </location>
</feature>
<name>A0ABQ5AG66_9ASTR</name>
<evidence type="ECO:0000313" key="2">
    <source>
        <dbReference type="EMBL" id="GJT01650.1"/>
    </source>
</evidence>
<keyword evidence="1" id="KW-1133">Transmembrane helix</keyword>
<evidence type="ECO:0000313" key="3">
    <source>
        <dbReference type="Proteomes" id="UP001151760"/>
    </source>
</evidence>
<reference evidence="2" key="1">
    <citation type="journal article" date="2022" name="Int. J. Mol. Sci.">
        <title>Draft Genome of Tanacetum Coccineum: Genomic Comparison of Closely Related Tanacetum-Family Plants.</title>
        <authorList>
            <person name="Yamashiro T."/>
            <person name="Shiraishi A."/>
            <person name="Nakayama K."/>
            <person name="Satake H."/>
        </authorList>
    </citation>
    <scope>NUCLEOTIDE SEQUENCE</scope>
</reference>
<protein>
    <submittedName>
        <fullName evidence="2">Uncharacterized protein</fullName>
    </submittedName>
</protein>
<keyword evidence="1" id="KW-0812">Transmembrane</keyword>
<proteinExistence type="predicted"/>